<keyword evidence="6" id="KW-1185">Reference proteome</keyword>
<dbReference type="STRING" id="85968.GCA_900073015_02697"/>
<accession>A0A2G5PA90</accession>
<keyword evidence="3" id="KW-0732">Signal</keyword>
<keyword evidence="4" id="KW-0574">Periplasm</keyword>
<keyword evidence="2" id="KW-0813">Transport</keyword>
<dbReference type="CDD" id="cd13590">
    <property type="entry name" value="PBP2_PotD_PotF_like"/>
    <property type="match status" value="1"/>
</dbReference>
<dbReference type="InterPro" id="IPR006311">
    <property type="entry name" value="TAT_signal"/>
</dbReference>
<dbReference type="AlphaFoldDB" id="A0A2G5PA90"/>
<dbReference type="PRINTS" id="PR00909">
    <property type="entry name" value="SPERMDNBNDNG"/>
</dbReference>
<dbReference type="EMBL" id="PDCN02000011">
    <property type="protein sequence ID" value="PIB75262.1"/>
    <property type="molecule type" value="Genomic_DNA"/>
</dbReference>
<evidence type="ECO:0000256" key="3">
    <source>
        <dbReference type="ARBA" id="ARBA00022729"/>
    </source>
</evidence>
<evidence type="ECO:0000256" key="2">
    <source>
        <dbReference type="ARBA" id="ARBA00022448"/>
    </source>
</evidence>
<dbReference type="InterPro" id="IPR006059">
    <property type="entry name" value="SBP"/>
</dbReference>
<proteinExistence type="predicted"/>
<dbReference type="PROSITE" id="PS51318">
    <property type="entry name" value="TAT"/>
    <property type="match status" value="1"/>
</dbReference>
<name>A0A2G5PA90_9MYCO</name>
<dbReference type="RefSeq" id="WP_090589946.1">
    <property type="nucleotide sequence ID" value="NZ_CP104302.1"/>
</dbReference>
<evidence type="ECO:0000256" key="1">
    <source>
        <dbReference type="ARBA" id="ARBA00004418"/>
    </source>
</evidence>
<dbReference type="Pfam" id="PF13416">
    <property type="entry name" value="SBP_bac_8"/>
    <property type="match status" value="1"/>
</dbReference>
<sequence length="398" mass="43314">MAPKNIDPALLARLTGNRTSRRRFLGGAGAAAAALAFGPAVLSACSSSSDSPTAAPSMEPDDGAPATGTLRVSNWPFYMADGFVAAFQQASGLTVDYKEDYNDNEEWFAKYKEPLSRRQDIGADLVVPTQNFAQRMQGLGWLNEIRESRVPNKKNLRADLLNDASDPGRKFSAPYMTGMVGLAYNKAATGRPITKIEDLWDPAFKGKVSLLSDVQDGLGMIMSSQGNHPTDPTAETVQQAVDLIREQKDRGQIRKFTGNDYGDDLAAGNVVVAQAYSGDVVQLQADNPDLEFVIPESGGDWFIDTMAIPYTTANQKGAEAWIDYIYDRANYAKLVAFTQFVPVLSDMTDELAKIDPALATNPLINPPQDIQDNLYTWPALTDELTQEFNTIYTSVTGG</sequence>
<dbReference type="GO" id="GO:0042597">
    <property type="term" value="C:periplasmic space"/>
    <property type="evidence" value="ECO:0007669"/>
    <property type="project" value="UniProtKB-SubCell"/>
</dbReference>
<dbReference type="PANTHER" id="PTHR30222">
    <property type="entry name" value="SPERMIDINE/PUTRESCINE-BINDING PERIPLASMIC PROTEIN"/>
    <property type="match status" value="1"/>
</dbReference>
<dbReference type="NCBIfam" id="TIGR01409">
    <property type="entry name" value="TAT_signal_seq"/>
    <property type="match status" value="1"/>
</dbReference>
<evidence type="ECO:0000313" key="5">
    <source>
        <dbReference type="EMBL" id="PIB75262.1"/>
    </source>
</evidence>
<dbReference type="GO" id="GO:0015846">
    <property type="term" value="P:polyamine transport"/>
    <property type="evidence" value="ECO:0007669"/>
    <property type="project" value="InterPro"/>
</dbReference>
<dbReference type="GO" id="GO:0019808">
    <property type="term" value="F:polyamine binding"/>
    <property type="evidence" value="ECO:0007669"/>
    <property type="project" value="InterPro"/>
</dbReference>
<dbReference type="SUPFAM" id="SSF53850">
    <property type="entry name" value="Periplasmic binding protein-like II"/>
    <property type="match status" value="1"/>
</dbReference>
<dbReference type="InterPro" id="IPR019546">
    <property type="entry name" value="TAT_signal_bac_arc"/>
</dbReference>
<organism evidence="5 6">
    <name type="scientific">Mycolicibacterium brumae</name>
    <dbReference type="NCBI Taxonomy" id="85968"/>
    <lineage>
        <taxon>Bacteria</taxon>
        <taxon>Bacillati</taxon>
        <taxon>Actinomycetota</taxon>
        <taxon>Actinomycetes</taxon>
        <taxon>Mycobacteriales</taxon>
        <taxon>Mycobacteriaceae</taxon>
        <taxon>Mycolicibacterium</taxon>
    </lineage>
</organism>
<evidence type="ECO:0000256" key="4">
    <source>
        <dbReference type="ARBA" id="ARBA00022764"/>
    </source>
</evidence>
<dbReference type="Proteomes" id="UP000230551">
    <property type="component" value="Unassembled WGS sequence"/>
</dbReference>
<dbReference type="PANTHER" id="PTHR30222:SF17">
    <property type="entry name" value="SPERMIDINE_PUTRESCINE-BINDING PERIPLASMIC PROTEIN"/>
    <property type="match status" value="1"/>
</dbReference>
<reference evidence="5 6" key="1">
    <citation type="journal article" date="2017" name="Infect. Genet. Evol.">
        <title>The new phylogeny of the genus Mycobacterium: The old and the news.</title>
        <authorList>
            <person name="Tortoli E."/>
            <person name="Fedrizzi T."/>
            <person name="Meehan C.J."/>
            <person name="Trovato A."/>
            <person name="Grottola A."/>
            <person name="Giacobazzi E."/>
            <person name="Serpini G.F."/>
            <person name="Tagliazucchi S."/>
            <person name="Fabio A."/>
            <person name="Bettua C."/>
            <person name="Bertorelli R."/>
            <person name="Frascaro F."/>
            <person name="De Sanctis V."/>
            <person name="Pecorari M."/>
            <person name="Jousson O."/>
            <person name="Segata N."/>
            <person name="Cirillo D.M."/>
        </authorList>
    </citation>
    <scope>NUCLEOTIDE SEQUENCE [LARGE SCALE GENOMIC DNA]</scope>
    <source>
        <strain evidence="5 6">CIP1034565</strain>
    </source>
</reference>
<dbReference type="Gene3D" id="3.40.190.10">
    <property type="entry name" value="Periplasmic binding protein-like II"/>
    <property type="match status" value="2"/>
</dbReference>
<evidence type="ECO:0000313" key="6">
    <source>
        <dbReference type="Proteomes" id="UP000230551"/>
    </source>
</evidence>
<protein>
    <submittedName>
        <fullName evidence="5">Spermidine/putrescine ABC transporter substrate-binding protein</fullName>
    </submittedName>
</protein>
<dbReference type="InterPro" id="IPR001188">
    <property type="entry name" value="Sperm_putr-bd"/>
</dbReference>
<comment type="subcellular location">
    <subcellularLocation>
        <location evidence="1">Periplasm</location>
    </subcellularLocation>
</comment>
<comment type="caution">
    <text evidence="5">The sequence shown here is derived from an EMBL/GenBank/DDBJ whole genome shotgun (WGS) entry which is preliminary data.</text>
</comment>
<gene>
    <name evidence="5" type="ORF">CQY22_010425</name>
</gene>
<dbReference type="OrthoDB" id="9813777at2"/>